<evidence type="ECO:0000313" key="5">
    <source>
        <dbReference type="Proteomes" id="UP000779508"/>
    </source>
</evidence>
<keyword evidence="3" id="KW-0472">Membrane</keyword>
<keyword evidence="1 3" id="KW-0812">Transmembrane</keyword>
<gene>
    <name evidence="4" type="ORF">KQI88_02225</name>
</gene>
<comment type="caution">
    <text evidence="4">The sequence shown here is derived from an EMBL/GenBank/DDBJ whole genome shotgun (WGS) entry which is preliminary data.</text>
</comment>
<dbReference type="Proteomes" id="UP000779508">
    <property type="component" value="Unassembled WGS sequence"/>
</dbReference>
<keyword evidence="2 3" id="KW-1133">Transmembrane helix</keyword>
<dbReference type="Pfam" id="PF07155">
    <property type="entry name" value="ECF-ribofla_trS"/>
    <property type="match status" value="1"/>
</dbReference>
<dbReference type="PANTHER" id="PTHR37815">
    <property type="entry name" value="UPF0397 PROTEIN BC_2624-RELATED"/>
    <property type="match status" value="1"/>
</dbReference>
<proteinExistence type="predicted"/>
<evidence type="ECO:0000256" key="3">
    <source>
        <dbReference type="SAM" id="Phobius"/>
    </source>
</evidence>
<feature type="transmembrane region" description="Helical" evidence="3">
    <location>
        <begin position="115"/>
        <end position="133"/>
    </location>
</feature>
<evidence type="ECO:0000256" key="2">
    <source>
        <dbReference type="ARBA" id="ARBA00022989"/>
    </source>
</evidence>
<reference evidence="4 5" key="1">
    <citation type="submission" date="2021-06" db="EMBL/GenBank/DDBJ databases">
        <authorList>
            <person name="Sun Q."/>
            <person name="Li D."/>
        </authorList>
    </citation>
    <scope>NUCLEOTIDE SEQUENCE [LARGE SCALE GENOMIC DNA]</scope>
    <source>
        <strain evidence="4 5">MSJ-5</strain>
    </source>
</reference>
<protein>
    <submittedName>
        <fullName evidence="4">ECF transporter S component</fullName>
    </submittedName>
</protein>
<evidence type="ECO:0000313" key="4">
    <source>
        <dbReference type="EMBL" id="MBU5675233.1"/>
    </source>
</evidence>
<keyword evidence="5" id="KW-1185">Reference proteome</keyword>
<evidence type="ECO:0000256" key="1">
    <source>
        <dbReference type="ARBA" id="ARBA00022692"/>
    </source>
</evidence>
<accession>A0ABS6FYB7</accession>
<name>A0ABS6FYB7_9FIRM</name>
<dbReference type="RefSeq" id="WP_216414728.1">
    <property type="nucleotide sequence ID" value="NZ_JAHLQK010000001.1"/>
</dbReference>
<dbReference type="PANTHER" id="PTHR37815:SF3">
    <property type="entry name" value="UPF0397 PROTEIN SPR0429"/>
    <property type="match status" value="1"/>
</dbReference>
<feature type="transmembrane region" description="Helical" evidence="3">
    <location>
        <begin position="145"/>
        <end position="166"/>
    </location>
</feature>
<sequence>MMNRQLQSNKIQDLTILGLLIALVAVSTMLIKIPVVSTEGYIHLGDSMIFLASIMFGKKKGAIAGGLGSAMADLLLGYTHWILPTLIIKGLMGYGIGAISDQENDNIINFRNSGALVFGASWMVFGYFIAGGIMKGSFVVSATSIPANLVQGFVGALLFIPIGIALKKTKYFKQYVLK</sequence>
<dbReference type="InterPro" id="IPR009825">
    <property type="entry name" value="ECF_substrate-spec-like"/>
</dbReference>
<dbReference type="EMBL" id="JAHLQK010000001">
    <property type="protein sequence ID" value="MBU5675233.1"/>
    <property type="molecule type" value="Genomic_DNA"/>
</dbReference>
<organism evidence="4 5">
    <name type="scientific">Alkaliphilus flagellatus</name>
    <dbReference type="NCBI Taxonomy" id="2841507"/>
    <lineage>
        <taxon>Bacteria</taxon>
        <taxon>Bacillati</taxon>
        <taxon>Bacillota</taxon>
        <taxon>Clostridia</taxon>
        <taxon>Peptostreptococcales</taxon>
        <taxon>Natronincolaceae</taxon>
        <taxon>Alkaliphilus</taxon>
    </lineage>
</organism>